<proteinExistence type="predicted"/>
<comment type="caution">
    <text evidence="1">The sequence shown here is derived from an EMBL/GenBank/DDBJ whole genome shotgun (WGS) entry which is preliminary data.</text>
</comment>
<dbReference type="EMBL" id="CACTIH010000002">
    <property type="protein sequence ID" value="CAA2933437.1"/>
    <property type="molecule type" value="Genomic_DNA"/>
</dbReference>
<name>A0A8S0P734_OLEEU</name>
<reference evidence="1 2" key="1">
    <citation type="submission" date="2019-12" db="EMBL/GenBank/DDBJ databases">
        <authorList>
            <person name="Alioto T."/>
            <person name="Alioto T."/>
            <person name="Gomez Garrido J."/>
        </authorList>
    </citation>
    <scope>NUCLEOTIDE SEQUENCE [LARGE SCALE GENOMIC DNA]</scope>
</reference>
<sequence length="141" mass="16393">MHYHEINTNLIATSVWHYHYQYQRDASTITKSHFPVHIDLDLIATGVVTATDRHYAMCTHPSNSIAATLSLYTLLHTSLLHDTVLHTCLLHSIDRNFLQVTMRHHRCADRRAHSHATCERRCTRRQGREHCDALLSIELSW</sequence>
<evidence type="ECO:0000313" key="2">
    <source>
        <dbReference type="Proteomes" id="UP000594638"/>
    </source>
</evidence>
<organism evidence="1 2">
    <name type="scientific">Olea europaea subsp. europaea</name>
    <dbReference type="NCBI Taxonomy" id="158383"/>
    <lineage>
        <taxon>Eukaryota</taxon>
        <taxon>Viridiplantae</taxon>
        <taxon>Streptophyta</taxon>
        <taxon>Embryophyta</taxon>
        <taxon>Tracheophyta</taxon>
        <taxon>Spermatophyta</taxon>
        <taxon>Magnoliopsida</taxon>
        <taxon>eudicotyledons</taxon>
        <taxon>Gunneridae</taxon>
        <taxon>Pentapetalae</taxon>
        <taxon>asterids</taxon>
        <taxon>lamiids</taxon>
        <taxon>Lamiales</taxon>
        <taxon>Oleaceae</taxon>
        <taxon>Oleeae</taxon>
        <taxon>Olea</taxon>
    </lineage>
</organism>
<dbReference type="AlphaFoldDB" id="A0A8S0P734"/>
<protein>
    <submittedName>
        <fullName evidence="1">Uncharacterized protein</fullName>
    </submittedName>
</protein>
<accession>A0A8S0P734</accession>
<evidence type="ECO:0000313" key="1">
    <source>
        <dbReference type="EMBL" id="CAA2933437.1"/>
    </source>
</evidence>
<dbReference type="Proteomes" id="UP000594638">
    <property type="component" value="Unassembled WGS sequence"/>
</dbReference>
<dbReference type="Gramene" id="OE9A013905T1">
    <property type="protein sequence ID" value="OE9A013905C1"/>
    <property type="gene ID" value="OE9A013905"/>
</dbReference>
<gene>
    <name evidence="1" type="ORF">OLEA9_A013905</name>
</gene>
<keyword evidence="2" id="KW-1185">Reference proteome</keyword>